<dbReference type="Pfam" id="PF13469">
    <property type="entry name" value="Sulfotransfer_3"/>
    <property type="match status" value="1"/>
</dbReference>
<reference evidence="2 3" key="1">
    <citation type="submission" date="2016-10" db="EMBL/GenBank/DDBJ databases">
        <authorList>
            <person name="Varghese N."/>
            <person name="Submissions S."/>
        </authorList>
    </citation>
    <scope>NUCLEOTIDE SEQUENCE [LARGE SCALE GENOMIC DNA]</scope>
    <source>
        <strain evidence="2 3">LMG 22274</strain>
    </source>
</reference>
<dbReference type="Pfam" id="PF13424">
    <property type="entry name" value="TPR_12"/>
    <property type="match status" value="1"/>
</dbReference>
<dbReference type="Pfam" id="PF13432">
    <property type="entry name" value="TPR_16"/>
    <property type="match status" value="2"/>
</dbReference>
<evidence type="ECO:0000313" key="2">
    <source>
        <dbReference type="EMBL" id="SEK09843.1"/>
    </source>
</evidence>
<dbReference type="InterPro" id="IPR052943">
    <property type="entry name" value="TMTC_O-mannosyl-trnsfr"/>
</dbReference>
<dbReference type="Pfam" id="PF07721">
    <property type="entry name" value="TPR_4"/>
    <property type="match status" value="2"/>
</dbReference>
<dbReference type="GO" id="GO:0042802">
    <property type="term" value="F:identical protein binding"/>
    <property type="evidence" value="ECO:0007669"/>
    <property type="project" value="InterPro"/>
</dbReference>
<dbReference type="InterPro" id="IPR027417">
    <property type="entry name" value="P-loop_NTPase"/>
</dbReference>
<dbReference type="EMBL" id="FNZM01000018">
    <property type="protein sequence ID" value="SEK09843.1"/>
    <property type="molecule type" value="Genomic_DNA"/>
</dbReference>
<dbReference type="RefSeq" id="WP_074986559.1">
    <property type="nucleotide sequence ID" value="NZ_CADFGN010000004.1"/>
</dbReference>
<name>A0AAQ1GLF2_9BURK</name>
<dbReference type="SMART" id="SM00028">
    <property type="entry name" value="TPR"/>
    <property type="match status" value="11"/>
</dbReference>
<keyword evidence="1" id="KW-0802">TPR repeat</keyword>
<dbReference type="InterPro" id="IPR011990">
    <property type="entry name" value="TPR-like_helical_dom_sf"/>
</dbReference>
<dbReference type="InterPro" id="IPR011717">
    <property type="entry name" value="TPR-4"/>
</dbReference>
<dbReference type="InterPro" id="IPR019734">
    <property type="entry name" value="TPR_rpt"/>
</dbReference>
<evidence type="ECO:0000313" key="3">
    <source>
        <dbReference type="Proteomes" id="UP000183529"/>
    </source>
</evidence>
<proteinExistence type="predicted"/>
<feature type="repeat" description="TPR" evidence="1">
    <location>
        <begin position="114"/>
        <end position="147"/>
    </location>
</feature>
<organism evidence="2 3">
    <name type="scientific">Paraburkholderia tropica</name>
    <dbReference type="NCBI Taxonomy" id="92647"/>
    <lineage>
        <taxon>Bacteria</taxon>
        <taxon>Pseudomonadati</taxon>
        <taxon>Pseudomonadota</taxon>
        <taxon>Betaproteobacteria</taxon>
        <taxon>Burkholderiales</taxon>
        <taxon>Burkholderiaceae</taxon>
        <taxon>Paraburkholderia</taxon>
    </lineage>
</organism>
<dbReference type="PANTHER" id="PTHR44809">
    <property type="match status" value="1"/>
</dbReference>
<dbReference type="Gene3D" id="1.25.40.10">
    <property type="entry name" value="Tetratricopeptide repeat domain"/>
    <property type="match status" value="4"/>
</dbReference>
<feature type="repeat" description="TPR" evidence="1">
    <location>
        <begin position="182"/>
        <end position="215"/>
    </location>
</feature>
<dbReference type="SUPFAM" id="SSF52540">
    <property type="entry name" value="P-loop containing nucleoside triphosphate hydrolases"/>
    <property type="match status" value="1"/>
</dbReference>
<gene>
    <name evidence="2" type="ORF">SAMN05216550_11876</name>
</gene>
<accession>A0AAQ1GLF2</accession>
<feature type="repeat" description="TPR" evidence="1">
    <location>
        <begin position="148"/>
        <end position="181"/>
    </location>
</feature>
<dbReference type="PANTHER" id="PTHR44809:SF1">
    <property type="entry name" value="PROTEIN O-MANNOSYL-TRANSFERASE TMTC1"/>
    <property type="match status" value="1"/>
</dbReference>
<dbReference type="PROSITE" id="PS50005">
    <property type="entry name" value="TPR"/>
    <property type="match status" value="3"/>
</dbReference>
<comment type="caution">
    <text evidence="2">The sequence shown here is derived from an EMBL/GenBank/DDBJ whole genome shotgun (WGS) entry which is preliminary data.</text>
</comment>
<dbReference type="Gene3D" id="3.40.50.300">
    <property type="entry name" value="P-loop containing nucleotide triphosphate hydrolases"/>
    <property type="match status" value="1"/>
</dbReference>
<dbReference type="SUPFAM" id="SSF48452">
    <property type="entry name" value="TPR-like"/>
    <property type="match status" value="2"/>
</dbReference>
<dbReference type="Pfam" id="PF13174">
    <property type="entry name" value="TPR_6"/>
    <property type="match status" value="1"/>
</dbReference>
<protein>
    <submittedName>
        <fullName evidence="2">Tfp pilus assembly protein PilF</fullName>
    </submittedName>
</protein>
<dbReference type="Proteomes" id="UP000183529">
    <property type="component" value="Unassembled WGS sequence"/>
</dbReference>
<dbReference type="AlphaFoldDB" id="A0AAQ1GLF2"/>
<sequence>MPDSNASPTLTFAEALTRAYAHWNAGQAAQAEQLCQRVLAVSPGQSDALHLLSLMAHAYGNLDLAIEHLQGACRAPQANAVCHANLAEMYRQRGRLVEAEAAARRAVALDGELVAAWNNLGIVLQETGQFDESRRCLERVVALQPDSADAHNNLGNTWRRLARFDLAEACYREALVCKPSFASAHSNLAFLLSTQGRLDEAASEARLAIDLDPRLIDAYLNLADVESARLDAAAALRALDMLAAFAPRHPGALIARAKVLRQFERHDEALVVAREALALAPQHADAHYTLALVLQSLGQTAPALDAYARAAALPGAQREQALLGRAALLNEAGRTDDALAAWEQTLAAFPDSVHARASRMEARRTTRADDPDIARLEAFIADGAQRARPERILARFALGKAWLELGENARAFAHFDAGNRLKRASLVYDPAATHAWMTRIGEACANARFDGTHSPVSELPVFVIGMPRSGTTLIEQILSSHPQVAGAGELSALRRAVEARGAWPASAAILDAAQLARIGNDYLARIEPLVQAGSAHAAITRLVDKMPANFFYAALIPHILPRARIVHVRRDPVDTCLSCYTQLFAGDQRFAYDQGELGAFYGDYARLMAQWRETLPADHFIEVDYEDVIDDLEAQARRLIDFLGLAWDDACLDFHANPRVVRTASVNQVRRPLYATSKGRGRAYAAHLQPLLAALAAAGVTTHGDAA</sequence>
<evidence type="ECO:0000256" key="1">
    <source>
        <dbReference type="PROSITE-ProRule" id="PRU00339"/>
    </source>
</evidence>